<evidence type="ECO:0000256" key="1">
    <source>
        <dbReference type="SAM" id="Coils"/>
    </source>
</evidence>
<dbReference type="PANTHER" id="PTHR34966">
    <property type="entry name" value="OSJNBA0043L24.15 PROTEIN"/>
    <property type="match status" value="1"/>
</dbReference>
<dbReference type="PANTHER" id="PTHR34966:SF1">
    <property type="entry name" value="OS04G0508100 PROTEIN"/>
    <property type="match status" value="1"/>
</dbReference>
<dbReference type="AlphaFoldDB" id="A0A1Y1IKI1"/>
<keyword evidence="1" id="KW-0175">Coiled coil</keyword>
<reference evidence="2 3" key="1">
    <citation type="journal article" date="2014" name="Nat. Commun.">
        <title>Klebsormidium flaccidum genome reveals primary factors for plant terrestrial adaptation.</title>
        <authorList>
            <person name="Hori K."/>
            <person name="Maruyama F."/>
            <person name="Fujisawa T."/>
            <person name="Togashi T."/>
            <person name="Yamamoto N."/>
            <person name="Seo M."/>
            <person name="Sato S."/>
            <person name="Yamada T."/>
            <person name="Mori H."/>
            <person name="Tajima N."/>
            <person name="Moriyama T."/>
            <person name="Ikeuchi M."/>
            <person name="Watanabe M."/>
            <person name="Wada H."/>
            <person name="Kobayashi K."/>
            <person name="Saito M."/>
            <person name="Masuda T."/>
            <person name="Sasaki-Sekimoto Y."/>
            <person name="Mashiguchi K."/>
            <person name="Awai K."/>
            <person name="Shimojima M."/>
            <person name="Masuda S."/>
            <person name="Iwai M."/>
            <person name="Nobusawa T."/>
            <person name="Narise T."/>
            <person name="Kondo S."/>
            <person name="Saito H."/>
            <person name="Sato R."/>
            <person name="Murakawa M."/>
            <person name="Ihara Y."/>
            <person name="Oshima-Yamada Y."/>
            <person name="Ohtaka K."/>
            <person name="Satoh M."/>
            <person name="Sonobe K."/>
            <person name="Ishii M."/>
            <person name="Ohtani R."/>
            <person name="Kanamori-Sato M."/>
            <person name="Honoki R."/>
            <person name="Miyazaki D."/>
            <person name="Mochizuki H."/>
            <person name="Umetsu J."/>
            <person name="Higashi K."/>
            <person name="Shibata D."/>
            <person name="Kamiya Y."/>
            <person name="Sato N."/>
            <person name="Nakamura Y."/>
            <person name="Tabata S."/>
            <person name="Ida S."/>
            <person name="Kurokawa K."/>
            <person name="Ohta H."/>
        </authorList>
    </citation>
    <scope>NUCLEOTIDE SEQUENCE [LARGE SCALE GENOMIC DNA]</scope>
    <source>
        <strain evidence="2 3">NIES-2285</strain>
    </source>
</reference>
<dbReference type="OrthoDB" id="2101583at2759"/>
<keyword evidence="3" id="KW-1185">Reference proteome</keyword>
<dbReference type="EMBL" id="DF237723">
    <property type="protein sequence ID" value="GAQ91370.1"/>
    <property type="molecule type" value="Genomic_DNA"/>
</dbReference>
<gene>
    <name evidence="2" type="ORF">KFL_007740030</name>
</gene>
<proteinExistence type="predicted"/>
<protein>
    <submittedName>
        <fullName evidence="2">Uncharacterized protein</fullName>
    </submittedName>
</protein>
<sequence>MAGGNFFARVVQYVANELIVERLSNHPSFQRWAIRTSKQMEELSKKSADYQQQIAEQARTYAEALKDEVSKAAKDVNKRI</sequence>
<dbReference type="OMA" id="EGLANNH"/>
<organism evidence="2 3">
    <name type="scientific">Klebsormidium nitens</name>
    <name type="common">Green alga</name>
    <name type="synonym">Ulothrix nitens</name>
    <dbReference type="NCBI Taxonomy" id="105231"/>
    <lineage>
        <taxon>Eukaryota</taxon>
        <taxon>Viridiplantae</taxon>
        <taxon>Streptophyta</taxon>
        <taxon>Klebsormidiophyceae</taxon>
        <taxon>Klebsormidiales</taxon>
        <taxon>Klebsormidiaceae</taxon>
        <taxon>Klebsormidium</taxon>
    </lineage>
</organism>
<feature type="coiled-coil region" evidence="1">
    <location>
        <begin position="33"/>
        <end position="60"/>
    </location>
</feature>
<evidence type="ECO:0000313" key="2">
    <source>
        <dbReference type="EMBL" id="GAQ91370.1"/>
    </source>
</evidence>
<name>A0A1Y1IKI1_KLENI</name>
<evidence type="ECO:0000313" key="3">
    <source>
        <dbReference type="Proteomes" id="UP000054558"/>
    </source>
</evidence>
<accession>A0A1Y1IKI1</accession>
<dbReference type="Proteomes" id="UP000054558">
    <property type="component" value="Unassembled WGS sequence"/>
</dbReference>